<protein>
    <submittedName>
        <fullName evidence="3">Uncharacterized protein</fullName>
    </submittedName>
</protein>
<organism evidence="3">
    <name type="scientific">Pseudomonas fluorescens</name>
    <dbReference type="NCBI Taxonomy" id="294"/>
    <lineage>
        <taxon>Bacteria</taxon>
        <taxon>Pseudomonadati</taxon>
        <taxon>Pseudomonadota</taxon>
        <taxon>Gammaproteobacteria</taxon>
        <taxon>Pseudomonadales</taxon>
        <taxon>Pseudomonadaceae</taxon>
        <taxon>Pseudomonas</taxon>
    </lineage>
</organism>
<dbReference type="Proteomes" id="UP000326595">
    <property type="component" value="Chromosome"/>
</dbReference>
<evidence type="ECO:0000256" key="1">
    <source>
        <dbReference type="SAM" id="Coils"/>
    </source>
</evidence>
<reference evidence="2 4" key="2">
    <citation type="submission" date="2024-03" db="EMBL/GenBank/DDBJ databases">
        <authorList>
            <person name="Alaster D. Moffat"/>
            <person name="Govind Chandra"/>
            <person name="Andrew W. Truman"/>
        </authorList>
    </citation>
    <scope>NUCLEOTIDE SEQUENCE [LARGE SCALE GENOMIC DNA]</scope>
    <source>
        <strain evidence="2">PS652</strain>
    </source>
</reference>
<evidence type="ECO:0000313" key="4">
    <source>
        <dbReference type="Proteomes" id="UP000326595"/>
    </source>
</evidence>
<dbReference type="RefSeq" id="WP_167336590.1">
    <property type="nucleotide sequence ID" value="NZ_OZ024668.1"/>
</dbReference>
<dbReference type="EMBL" id="OZ024668">
    <property type="protein sequence ID" value="CAK9888897.1"/>
    <property type="molecule type" value="Genomic_DNA"/>
</dbReference>
<gene>
    <name evidence="2" type="ORF">PS652_01726</name>
    <name evidence="3" type="ORF">PS652_02234</name>
</gene>
<evidence type="ECO:0000313" key="3">
    <source>
        <dbReference type="EMBL" id="VVM79927.1"/>
    </source>
</evidence>
<dbReference type="EMBL" id="CABVHG010000011">
    <property type="protein sequence ID" value="VVM79927.1"/>
    <property type="molecule type" value="Genomic_DNA"/>
</dbReference>
<accession>A0A5E6SHJ2</accession>
<sequence>MGTLLPKMPAQTLYVTVHRDELRRLKEERDQLQQQVAKLNLLLQQVQDGQVPARA</sequence>
<proteinExistence type="predicted"/>
<evidence type="ECO:0000313" key="2">
    <source>
        <dbReference type="EMBL" id="CAK9888897.1"/>
    </source>
</evidence>
<dbReference type="InterPro" id="IPR046068">
    <property type="entry name" value="DUF6026"/>
</dbReference>
<dbReference type="Pfam" id="PF19491">
    <property type="entry name" value="DUF6026"/>
    <property type="match status" value="1"/>
</dbReference>
<keyword evidence="1" id="KW-0175">Coiled coil</keyword>
<name>A0A5E6SHJ2_PSEFL</name>
<reference evidence="3" key="1">
    <citation type="submission" date="2019-09" db="EMBL/GenBank/DDBJ databases">
        <authorList>
            <person name="Chandra G."/>
            <person name="Truman W A."/>
        </authorList>
    </citation>
    <scope>NUCLEOTIDE SEQUENCE [LARGE SCALE GENOMIC DNA]</scope>
    <source>
        <strain evidence="3">PS652</strain>
    </source>
</reference>
<feature type="coiled-coil region" evidence="1">
    <location>
        <begin position="15"/>
        <end position="49"/>
    </location>
</feature>
<dbReference type="AlphaFoldDB" id="A0A5E6SHJ2"/>